<keyword evidence="3" id="KW-1185">Reference proteome</keyword>
<keyword evidence="1" id="KW-1133">Transmembrane helix</keyword>
<evidence type="ECO:0000256" key="1">
    <source>
        <dbReference type="SAM" id="Phobius"/>
    </source>
</evidence>
<keyword evidence="1" id="KW-0472">Membrane</keyword>
<sequence length="150" mass="17135">MLKNYLLFHIILSFNIYINTFFCEIINLIEKSFDDGPNNLREKNSTNLLNLIIDDNNCSSDGPKLILDFIALLTLLNGIDNNEHLEGDKLVEYAILWLSYKLNQKKENGISRLNDFHTGHIKENDCYNKNIATDSSSVKLVQKATNAINV</sequence>
<dbReference type="Proteomes" id="UP000018538">
    <property type="component" value="Unassembled WGS sequence"/>
</dbReference>
<protein>
    <recommendedName>
        <fullName evidence="4">Plasmodium variant antigen protein Cir/Yir/Bir</fullName>
    </recommendedName>
</protein>
<organism evidence="2 3">
    <name type="scientific">Plasmodium yoelii 17X</name>
    <dbReference type="NCBI Taxonomy" id="1323249"/>
    <lineage>
        <taxon>Eukaryota</taxon>
        <taxon>Sar</taxon>
        <taxon>Alveolata</taxon>
        <taxon>Apicomplexa</taxon>
        <taxon>Aconoidasida</taxon>
        <taxon>Haemosporida</taxon>
        <taxon>Plasmodiidae</taxon>
        <taxon>Plasmodium</taxon>
        <taxon>Plasmodium (Vinckeia)</taxon>
    </lineage>
</organism>
<evidence type="ECO:0008006" key="4">
    <source>
        <dbReference type="Google" id="ProtNLM"/>
    </source>
</evidence>
<feature type="transmembrane region" description="Helical" evidence="1">
    <location>
        <begin position="6"/>
        <end position="29"/>
    </location>
</feature>
<proteinExistence type="predicted"/>
<reference evidence="2 3" key="1">
    <citation type="submission" date="2013-11" db="EMBL/GenBank/DDBJ databases">
        <title>The Genome Sequence of Plasmodium yoelii 17X.</title>
        <authorList>
            <consortium name="The Broad Institute Genomics Platform"/>
            <consortium name="The Broad Institute Genome Sequencing Center for Infectious Disease"/>
            <person name="Neafsey D."/>
            <person name="Adams J."/>
            <person name="Walker B."/>
            <person name="Young S.K."/>
            <person name="Zeng Q."/>
            <person name="Gargeya S."/>
            <person name="Fitzgerald M."/>
            <person name="Haas B."/>
            <person name="Abouelleil A."/>
            <person name="Alvarado L."/>
            <person name="Chapman S.B."/>
            <person name="Gainer-Dewar J."/>
            <person name="Goldberg J."/>
            <person name="Griggs A."/>
            <person name="Gujja S."/>
            <person name="Hansen M."/>
            <person name="Howarth C."/>
            <person name="Imamovic A."/>
            <person name="Ireland A."/>
            <person name="Larimer J."/>
            <person name="McCowan C."/>
            <person name="Murphy C."/>
            <person name="Pearson M."/>
            <person name="Poon T.W."/>
            <person name="Priest M."/>
            <person name="Roberts A."/>
            <person name="Saif S."/>
            <person name="Shea T."/>
            <person name="Sykes S."/>
            <person name="Wortman J."/>
            <person name="Nusbaum C."/>
            <person name="Birren B."/>
        </authorList>
    </citation>
    <scope>NUCLEOTIDE SEQUENCE [LARGE SCALE GENOMIC DNA]</scope>
    <source>
        <strain evidence="2 3">17X</strain>
    </source>
</reference>
<keyword evidence="1" id="KW-0812">Transmembrane</keyword>
<evidence type="ECO:0000313" key="2">
    <source>
        <dbReference type="EMBL" id="ETB58000.1"/>
    </source>
</evidence>
<name>V7PG77_PLAYE</name>
<evidence type="ECO:0000313" key="3">
    <source>
        <dbReference type="Proteomes" id="UP000018538"/>
    </source>
</evidence>
<dbReference type="AlphaFoldDB" id="V7PG77"/>
<gene>
    <name evidence="2" type="ORF">YYC_04776</name>
</gene>
<accession>V7PG77</accession>
<dbReference type="EMBL" id="KI635795">
    <property type="protein sequence ID" value="ETB58000.1"/>
    <property type="molecule type" value="Genomic_DNA"/>
</dbReference>
<dbReference type="InterPro" id="IPR006477">
    <property type="entry name" value="Yir_bir_cir"/>
</dbReference>
<dbReference type="Pfam" id="PF06022">
    <property type="entry name" value="Cir_Bir_Yir"/>
    <property type="match status" value="1"/>
</dbReference>